<protein>
    <recommendedName>
        <fullName evidence="3">MSP domain-containing protein</fullName>
    </recommendedName>
</protein>
<dbReference type="Proteomes" id="UP001470230">
    <property type="component" value="Unassembled WGS sequence"/>
</dbReference>
<proteinExistence type="predicted"/>
<keyword evidence="2" id="KW-1185">Reference proteome</keyword>
<comment type="caution">
    <text evidence="1">The sequence shown here is derived from an EMBL/GenBank/DDBJ whole genome shotgun (WGS) entry which is preliminary data.</text>
</comment>
<reference evidence="1 2" key="1">
    <citation type="submission" date="2024-04" db="EMBL/GenBank/DDBJ databases">
        <title>Tritrichomonas musculus Genome.</title>
        <authorList>
            <person name="Alves-Ferreira E."/>
            <person name="Grigg M."/>
            <person name="Lorenzi H."/>
            <person name="Galac M."/>
        </authorList>
    </citation>
    <scope>NUCLEOTIDE SEQUENCE [LARGE SCALE GENOMIC DNA]</scope>
    <source>
        <strain evidence="1 2">EAF2021</strain>
    </source>
</reference>
<evidence type="ECO:0000313" key="2">
    <source>
        <dbReference type="Proteomes" id="UP001470230"/>
    </source>
</evidence>
<dbReference type="EMBL" id="JAPFFF010000026">
    <property type="protein sequence ID" value="KAK8849357.1"/>
    <property type="molecule type" value="Genomic_DNA"/>
</dbReference>
<organism evidence="1 2">
    <name type="scientific">Tritrichomonas musculus</name>
    <dbReference type="NCBI Taxonomy" id="1915356"/>
    <lineage>
        <taxon>Eukaryota</taxon>
        <taxon>Metamonada</taxon>
        <taxon>Parabasalia</taxon>
        <taxon>Tritrichomonadida</taxon>
        <taxon>Tritrichomonadidae</taxon>
        <taxon>Tritrichomonas</taxon>
    </lineage>
</organism>
<name>A0ABR2HMG7_9EUKA</name>
<gene>
    <name evidence="1" type="ORF">M9Y10_018755</name>
</gene>
<sequence length="72" mass="8069">MRKKVAVLTSPIERVDVVQENNCFLATFEDNVNKKVIAIINPTEKEFSFKMPKGTCSLIVDAQNAGISEIRE</sequence>
<accession>A0ABR2HMG7</accession>
<evidence type="ECO:0000313" key="1">
    <source>
        <dbReference type="EMBL" id="KAK8849357.1"/>
    </source>
</evidence>
<evidence type="ECO:0008006" key="3">
    <source>
        <dbReference type="Google" id="ProtNLM"/>
    </source>
</evidence>